<organism evidence="2">
    <name type="scientific">Gymnodinialimonas phycosphaerae</name>
    <dbReference type="NCBI Taxonomy" id="2841589"/>
    <lineage>
        <taxon>Bacteria</taxon>
        <taxon>Pseudomonadati</taxon>
        <taxon>Pseudomonadota</taxon>
        <taxon>Alphaproteobacteria</taxon>
        <taxon>Rhodobacterales</taxon>
        <taxon>Paracoccaceae</taxon>
        <taxon>Gymnodinialimonas</taxon>
    </lineage>
</organism>
<keyword evidence="3" id="KW-1185">Reference proteome</keyword>
<feature type="region of interest" description="Disordered" evidence="1">
    <location>
        <begin position="20"/>
        <end position="67"/>
    </location>
</feature>
<reference evidence="2 3" key="1">
    <citation type="submission" date="2021-07" db="EMBL/GenBank/DDBJ databases">
        <title>Karlodiniumbacter phycospheric gen. nov., sp. nov., a phycosphere bacterium isolated from karlodinium veneficum.</title>
        <authorList>
            <person name="Peng Y."/>
            <person name="Jiang L."/>
            <person name="Lee J."/>
        </authorList>
    </citation>
    <scope>NUCLEOTIDE SEQUENCE</scope>
    <source>
        <strain evidence="2 3">N5</strain>
    </source>
</reference>
<gene>
    <name evidence="2" type="ORF">KUL25_19430</name>
</gene>
<dbReference type="EMBL" id="CP078073">
    <property type="protein sequence ID" value="QXL87551.1"/>
    <property type="molecule type" value="Genomic_DNA"/>
</dbReference>
<protein>
    <submittedName>
        <fullName evidence="2">Uncharacterized protein</fullName>
    </submittedName>
</protein>
<dbReference type="EMBL" id="JAIMBW010000001">
    <property type="protein sequence ID" value="MBY4894936.1"/>
    <property type="molecule type" value="Genomic_DNA"/>
</dbReference>
<sequence length="67" mass="7365">MNRHLKTRVDSTRAAERIIATPTTDRTKHAKGARTDHKTNRTEGHTAAKPKAASMDYQMGFTSGPSV</sequence>
<dbReference type="Proteomes" id="UP000693972">
    <property type="component" value="Unassembled WGS sequence"/>
</dbReference>
<feature type="compositionally biased region" description="Basic and acidic residues" evidence="1">
    <location>
        <begin position="33"/>
        <end position="46"/>
    </location>
</feature>
<evidence type="ECO:0000256" key="1">
    <source>
        <dbReference type="SAM" id="MobiDB-lite"/>
    </source>
</evidence>
<proteinExistence type="predicted"/>
<name>A0A975TUM0_9RHOB</name>
<evidence type="ECO:0000313" key="2">
    <source>
        <dbReference type="EMBL" id="QXL87551.1"/>
    </source>
</evidence>
<accession>A0A975TUM0</accession>
<dbReference type="RefSeq" id="WP_257894420.1">
    <property type="nucleotide sequence ID" value="NZ_JAIMBW010000001.1"/>
</dbReference>
<evidence type="ECO:0000313" key="3">
    <source>
        <dbReference type="Proteomes" id="UP000693972"/>
    </source>
</evidence>
<dbReference type="AlphaFoldDB" id="A0A975TUM0"/>